<dbReference type="EMBL" id="CABFNB010000149">
    <property type="protein sequence ID" value="VTZ65234.1"/>
    <property type="molecule type" value="Genomic_DNA"/>
</dbReference>
<dbReference type="RefSeq" id="WP_180162181.1">
    <property type="nucleotide sequence ID" value="NZ_CABFNB010000149.1"/>
</dbReference>
<proteinExistence type="predicted"/>
<accession>A0A508X8E7</accession>
<gene>
    <name evidence="5" type="ORF">EMEDMD4_790258</name>
</gene>
<dbReference type="GO" id="GO:0003700">
    <property type="term" value="F:DNA-binding transcription factor activity"/>
    <property type="evidence" value="ECO:0007669"/>
    <property type="project" value="InterPro"/>
</dbReference>
<sequence>MPASDGLYERAVEKSALRPFWHLDEARTFFVGPLERNSLHQHGAPVYLAGIYGNFRLRIQGGRWLSCRTAVIPAGVLHELDIGGYPLAVFYIEADIGSADQLVPLSGNSWEADGVLLGRTGEFSIMRELWEDCAGARWAGQALEDLLDFSARRASRGQDLRIAAAIDYLRTHSDELTSVTPLAKRVGLSASQFQRVFTREVGVPFRRYRAWNRMRVAIGEIVNGSNFTTAAHAAGFSDQAHFNNDFRRTFGAAPSLSLLDLRKLPSR</sequence>
<dbReference type="PROSITE" id="PS00041">
    <property type="entry name" value="HTH_ARAC_FAMILY_1"/>
    <property type="match status" value="1"/>
</dbReference>
<protein>
    <submittedName>
        <fullName evidence="5">Helix-turn-helix-domain containing protein AraC type</fullName>
    </submittedName>
</protein>
<keyword evidence="1" id="KW-0805">Transcription regulation</keyword>
<evidence type="ECO:0000256" key="3">
    <source>
        <dbReference type="ARBA" id="ARBA00023163"/>
    </source>
</evidence>
<dbReference type="Gene3D" id="1.10.10.60">
    <property type="entry name" value="Homeodomain-like"/>
    <property type="match status" value="1"/>
</dbReference>
<organism evidence="5">
    <name type="scientific">Sinorhizobium medicae</name>
    <dbReference type="NCBI Taxonomy" id="110321"/>
    <lineage>
        <taxon>Bacteria</taxon>
        <taxon>Pseudomonadati</taxon>
        <taxon>Pseudomonadota</taxon>
        <taxon>Alphaproteobacteria</taxon>
        <taxon>Hyphomicrobiales</taxon>
        <taxon>Rhizobiaceae</taxon>
        <taxon>Sinorhizobium/Ensifer group</taxon>
        <taxon>Sinorhizobium</taxon>
    </lineage>
</organism>
<name>A0A508X8E7_9HYPH</name>
<dbReference type="Proteomes" id="UP000507954">
    <property type="component" value="Unassembled WGS sequence"/>
</dbReference>
<evidence type="ECO:0000313" key="5">
    <source>
        <dbReference type="EMBL" id="VTZ65234.1"/>
    </source>
</evidence>
<dbReference type="AlphaFoldDB" id="A0A508X8E7"/>
<dbReference type="SUPFAM" id="SSF46689">
    <property type="entry name" value="Homeodomain-like"/>
    <property type="match status" value="2"/>
</dbReference>
<evidence type="ECO:0000256" key="1">
    <source>
        <dbReference type="ARBA" id="ARBA00023015"/>
    </source>
</evidence>
<dbReference type="InterPro" id="IPR018062">
    <property type="entry name" value="HTH_AraC-typ_CS"/>
</dbReference>
<dbReference type="InterPro" id="IPR009057">
    <property type="entry name" value="Homeodomain-like_sf"/>
</dbReference>
<dbReference type="Pfam" id="PF12833">
    <property type="entry name" value="HTH_18"/>
    <property type="match status" value="1"/>
</dbReference>
<keyword evidence="2" id="KW-0238">DNA-binding</keyword>
<reference evidence="5" key="1">
    <citation type="submission" date="2019-06" db="EMBL/GenBank/DDBJ databases">
        <authorList>
            <person name="Le Quere A."/>
            <person name="Colella S."/>
        </authorList>
    </citation>
    <scope>NUCLEOTIDE SEQUENCE</scope>
    <source>
        <strain evidence="5">EmedicaeMD41</strain>
    </source>
</reference>
<dbReference type="GO" id="GO:0043565">
    <property type="term" value="F:sequence-specific DNA binding"/>
    <property type="evidence" value="ECO:0007669"/>
    <property type="project" value="InterPro"/>
</dbReference>
<evidence type="ECO:0000256" key="2">
    <source>
        <dbReference type="ARBA" id="ARBA00023125"/>
    </source>
</evidence>
<keyword evidence="3" id="KW-0804">Transcription</keyword>
<dbReference type="SMART" id="SM00342">
    <property type="entry name" value="HTH_ARAC"/>
    <property type="match status" value="1"/>
</dbReference>
<evidence type="ECO:0000259" key="4">
    <source>
        <dbReference type="PROSITE" id="PS01124"/>
    </source>
</evidence>
<dbReference type="InterPro" id="IPR018060">
    <property type="entry name" value="HTH_AraC"/>
</dbReference>
<dbReference type="PANTHER" id="PTHR46796">
    <property type="entry name" value="HTH-TYPE TRANSCRIPTIONAL ACTIVATOR RHAS-RELATED"/>
    <property type="match status" value="1"/>
</dbReference>
<dbReference type="InterPro" id="IPR050204">
    <property type="entry name" value="AraC_XylS_family_regulators"/>
</dbReference>
<feature type="domain" description="HTH araC/xylS-type" evidence="4">
    <location>
        <begin position="163"/>
        <end position="260"/>
    </location>
</feature>
<dbReference type="PROSITE" id="PS01124">
    <property type="entry name" value="HTH_ARAC_FAMILY_2"/>
    <property type="match status" value="1"/>
</dbReference>